<dbReference type="Pfam" id="PF23601">
    <property type="entry name" value="CdpA_C"/>
    <property type="match status" value="1"/>
</dbReference>
<gene>
    <name evidence="5" type="ORF">B1756_01835</name>
</gene>
<dbReference type="OrthoDB" id="235883at2157"/>
<dbReference type="Proteomes" id="UP000250088">
    <property type="component" value="Chromosome"/>
</dbReference>
<evidence type="ECO:0000256" key="1">
    <source>
        <dbReference type="SAM" id="MobiDB-lite"/>
    </source>
</evidence>
<organism evidence="5 6">
    <name type="scientific">Natrarchaeobaculum aegyptiacum</name>
    <dbReference type="NCBI Taxonomy" id="745377"/>
    <lineage>
        <taxon>Archaea</taxon>
        <taxon>Methanobacteriati</taxon>
        <taxon>Methanobacteriota</taxon>
        <taxon>Stenosarchaea group</taxon>
        <taxon>Halobacteria</taxon>
        <taxon>Halobacteriales</taxon>
        <taxon>Natrialbaceae</taxon>
        <taxon>Natrarchaeobaculum</taxon>
    </lineage>
</organism>
<dbReference type="InterPro" id="IPR055564">
    <property type="entry name" value="CdpA_C"/>
</dbReference>
<dbReference type="RefSeq" id="WP_086887004.1">
    <property type="nucleotide sequence ID" value="NZ_CP019893.1"/>
</dbReference>
<reference evidence="6" key="1">
    <citation type="submission" date="2017-02" db="EMBL/GenBank/DDBJ databases">
        <title>Natronthermophilus aegyptiacus gen. nov.,sp. nov., an aerobic, extremely halophilic alkalithermophilic archaeon isolated from the athalassohaline Wadi An Natrun, Egypt.</title>
        <authorList>
            <person name="Zhao B."/>
        </authorList>
    </citation>
    <scope>NUCLEOTIDE SEQUENCE [LARGE SCALE GENOMIC DNA]</scope>
    <source>
        <strain evidence="6">JW/NM-HA 15</strain>
    </source>
</reference>
<feature type="transmembrane region" description="Helical" evidence="2">
    <location>
        <begin position="102"/>
        <end position="123"/>
    </location>
</feature>
<evidence type="ECO:0000259" key="3">
    <source>
        <dbReference type="Pfam" id="PF23600"/>
    </source>
</evidence>
<dbReference type="InterPro" id="IPR055563">
    <property type="entry name" value="CdpA_N"/>
</dbReference>
<evidence type="ECO:0000313" key="6">
    <source>
        <dbReference type="Proteomes" id="UP000250088"/>
    </source>
</evidence>
<dbReference type="KEGG" id="naj:B1756_01835"/>
<keyword evidence="2" id="KW-1133">Transmembrane helix</keyword>
<feature type="transmembrane region" description="Helical" evidence="2">
    <location>
        <begin position="143"/>
        <end position="162"/>
    </location>
</feature>
<accession>A0A2Z2HNV9</accession>
<name>A0A2Z2HNV9_9EURY</name>
<feature type="region of interest" description="Disordered" evidence="1">
    <location>
        <begin position="185"/>
        <end position="314"/>
    </location>
</feature>
<dbReference type="EMBL" id="CP019893">
    <property type="protein sequence ID" value="ARS88621.1"/>
    <property type="molecule type" value="Genomic_DNA"/>
</dbReference>
<evidence type="ECO:0000259" key="4">
    <source>
        <dbReference type="Pfam" id="PF23601"/>
    </source>
</evidence>
<feature type="compositionally biased region" description="Low complexity" evidence="1">
    <location>
        <begin position="257"/>
        <end position="282"/>
    </location>
</feature>
<keyword evidence="6" id="KW-1185">Reference proteome</keyword>
<feature type="domain" description="Cell division protein A C-terminal" evidence="4">
    <location>
        <begin position="313"/>
        <end position="354"/>
    </location>
</feature>
<feature type="transmembrane region" description="Helical" evidence="2">
    <location>
        <begin position="26"/>
        <end position="54"/>
    </location>
</feature>
<feature type="domain" description="Cell division protein A N-terminal" evidence="3">
    <location>
        <begin position="2"/>
        <end position="168"/>
    </location>
</feature>
<keyword evidence="2" id="KW-0812">Transmembrane</keyword>
<dbReference type="Pfam" id="PF23600">
    <property type="entry name" value="CdpA_N"/>
    <property type="match status" value="1"/>
</dbReference>
<sequence>MTSLTEVYDGNAREVSSLRRLKAGTALVVLGALLSIVALLLATTDLLAGVAATIGDPFGTVEATARANADQYAAVRVAGVLAGLGVPAALVGVFIVLPAGRWVRAAGAISASLCLFGVTLFWYAYPLHWRGVGDDLTLQVSAVYLLGLFVALWCLFTAVVNFKTRNDPGGMLEMYVTQHNQTIVEAPEEPEPEPDTSGFGGVGFFGATPDGEVETQTNAPAGSADDTQRASRSQPTPEAEPDEGTILQNEPSRRSRSSSSATSSPTPGAPTPSSDGGSTTADISSPLESGPGADAGAEIVESPSPPTTSGSADRYCGNCTYFEYVRSNGGILPYCARHDTAMDDMDACEEWTPNSK</sequence>
<dbReference type="AlphaFoldDB" id="A0A2Z2HNV9"/>
<feature type="transmembrane region" description="Helical" evidence="2">
    <location>
        <begin position="74"/>
        <end position="97"/>
    </location>
</feature>
<dbReference type="GeneID" id="32892780"/>
<evidence type="ECO:0000313" key="5">
    <source>
        <dbReference type="EMBL" id="ARS88621.1"/>
    </source>
</evidence>
<keyword evidence="2" id="KW-0472">Membrane</keyword>
<proteinExistence type="predicted"/>
<evidence type="ECO:0000256" key="2">
    <source>
        <dbReference type="SAM" id="Phobius"/>
    </source>
</evidence>
<protein>
    <submittedName>
        <fullName evidence="5">Uncharacterized protein</fullName>
    </submittedName>
</protein>